<protein>
    <submittedName>
        <fullName evidence="1">Uncharacterized protein</fullName>
    </submittedName>
</protein>
<dbReference type="EMBL" id="DSUH01000210">
    <property type="protein sequence ID" value="HGU32979.1"/>
    <property type="molecule type" value="Genomic_DNA"/>
</dbReference>
<accession>A0A7C4MTK1</accession>
<sequence>MKQKYEILIPEEGRLAIRELAELDKDSMSLLCEETFDIQKIREASALGRDFLIHALRTRNLYPPRSYMEKIVDAVLPFLADASGEPVEVLFDDSTSLSKEILVDELMELEEEEVEVIDDLLEDDFEDASDEVEDIKIDTSIKIADEDVVDGEDDL</sequence>
<comment type="caution">
    <text evidence="1">The sequence shown here is derived from an EMBL/GenBank/DDBJ whole genome shotgun (WGS) entry which is preliminary data.</text>
</comment>
<proteinExistence type="predicted"/>
<organism evidence="1">
    <name type="scientific">Desulfatirhabdium butyrativorans</name>
    <dbReference type="NCBI Taxonomy" id="340467"/>
    <lineage>
        <taxon>Bacteria</taxon>
        <taxon>Pseudomonadati</taxon>
        <taxon>Thermodesulfobacteriota</taxon>
        <taxon>Desulfobacteria</taxon>
        <taxon>Desulfobacterales</taxon>
        <taxon>Desulfatirhabdiaceae</taxon>
        <taxon>Desulfatirhabdium</taxon>
    </lineage>
</organism>
<reference evidence="1" key="1">
    <citation type="journal article" date="2020" name="mSystems">
        <title>Genome- and Community-Level Interaction Insights into Carbon Utilization and Element Cycling Functions of Hydrothermarchaeota in Hydrothermal Sediment.</title>
        <authorList>
            <person name="Zhou Z."/>
            <person name="Liu Y."/>
            <person name="Xu W."/>
            <person name="Pan J."/>
            <person name="Luo Z.H."/>
            <person name="Li M."/>
        </authorList>
    </citation>
    <scope>NUCLEOTIDE SEQUENCE [LARGE SCALE GENOMIC DNA]</scope>
    <source>
        <strain evidence="1">SpSt-477</strain>
    </source>
</reference>
<dbReference type="AlphaFoldDB" id="A0A7C4MTK1"/>
<evidence type="ECO:0000313" key="1">
    <source>
        <dbReference type="EMBL" id="HGU32979.1"/>
    </source>
</evidence>
<gene>
    <name evidence="1" type="ORF">ENS29_08995</name>
</gene>
<name>A0A7C4MTK1_9BACT</name>